<keyword evidence="5" id="KW-1185">Reference proteome</keyword>
<evidence type="ECO:0000259" key="4">
    <source>
        <dbReference type="PROSITE" id="PS51670"/>
    </source>
</evidence>
<reference evidence="6" key="1">
    <citation type="submission" date="2017-02" db="UniProtKB">
        <authorList>
            <consortium name="WormBaseParasite"/>
        </authorList>
    </citation>
    <scope>IDENTIFICATION</scope>
</reference>
<feature type="domain" description="ShKT" evidence="4">
    <location>
        <begin position="67"/>
        <end position="101"/>
    </location>
</feature>
<evidence type="ECO:0000313" key="6">
    <source>
        <dbReference type="WBParaSite" id="PTRK_0001272000.1"/>
    </source>
</evidence>
<feature type="region of interest" description="Disordered" evidence="2">
    <location>
        <begin position="107"/>
        <end position="126"/>
    </location>
</feature>
<evidence type="ECO:0000313" key="5">
    <source>
        <dbReference type="Proteomes" id="UP000038045"/>
    </source>
</evidence>
<dbReference type="InterPro" id="IPR003582">
    <property type="entry name" value="ShKT_dom"/>
</dbReference>
<name>A0A0N4ZVT7_PARTI</name>
<dbReference type="Gene3D" id="1.10.10.1870">
    <property type="entry name" value="ShTK domain-like"/>
    <property type="match status" value="1"/>
</dbReference>
<evidence type="ECO:0000256" key="1">
    <source>
        <dbReference type="PROSITE-ProRule" id="PRU01005"/>
    </source>
</evidence>
<feature type="signal peptide" evidence="3">
    <location>
        <begin position="1"/>
        <end position="20"/>
    </location>
</feature>
<proteinExistence type="predicted"/>
<dbReference type="STRING" id="131310.A0A0N4ZVT7"/>
<evidence type="ECO:0000256" key="3">
    <source>
        <dbReference type="SAM" id="SignalP"/>
    </source>
</evidence>
<feature type="disulfide bond" evidence="1">
    <location>
        <begin position="67"/>
        <end position="101"/>
    </location>
</feature>
<dbReference type="Pfam" id="PF01549">
    <property type="entry name" value="ShK"/>
    <property type="match status" value="2"/>
</dbReference>
<protein>
    <submittedName>
        <fullName evidence="6">ShKT domain-containing protein</fullName>
    </submittedName>
</protein>
<evidence type="ECO:0000256" key="2">
    <source>
        <dbReference type="SAM" id="MobiDB-lite"/>
    </source>
</evidence>
<dbReference type="AlphaFoldDB" id="A0A0N4ZVT7"/>
<dbReference type="Proteomes" id="UP000038045">
    <property type="component" value="Unplaced"/>
</dbReference>
<sequence>MKSVIISFAIFSFMISSTFAATCSVMASSGYCVNSVYRSVMCSSCSTECNTVGGDAACTVATASTSCTDEATNCASLKYLCTNATYKTLLSQRCQATCNTCGGSAATTTTTGAATTTTTSSSATTTVDSSATTTTTESTTTTTTV</sequence>
<keyword evidence="1" id="KW-1015">Disulfide bond</keyword>
<organism evidence="5 6">
    <name type="scientific">Parastrongyloides trichosuri</name>
    <name type="common">Possum-specific nematode worm</name>
    <dbReference type="NCBI Taxonomy" id="131310"/>
    <lineage>
        <taxon>Eukaryota</taxon>
        <taxon>Metazoa</taxon>
        <taxon>Ecdysozoa</taxon>
        <taxon>Nematoda</taxon>
        <taxon>Chromadorea</taxon>
        <taxon>Rhabditida</taxon>
        <taxon>Tylenchina</taxon>
        <taxon>Panagrolaimomorpha</taxon>
        <taxon>Strongyloidoidea</taxon>
        <taxon>Strongyloididae</taxon>
        <taxon>Parastrongyloides</taxon>
    </lineage>
</organism>
<comment type="caution">
    <text evidence="1">Lacks conserved residue(s) required for the propagation of feature annotation.</text>
</comment>
<dbReference type="WBParaSite" id="PTRK_0001272000.1">
    <property type="protein sequence ID" value="PTRK_0001272000.1"/>
    <property type="gene ID" value="PTRK_0001272000"/>
</dbReference>
<dbReference type="PROSITE" id="PS51670">
    <property type="entry name" value="SHKT"/>
    <property type="match status" value="1"/>
</dbReference>
<keyword evidence="3" id="KW-0732">Signal</keyword>
<accession>A0A0N4ZVT7</accession>
<feature type="chain" id="PRO_5005892508" evidence="3">
    <location>
        <begin position="21"/>
        <end position="145"/>
    </location>
</feature>
<dbReference type="SMART" id="SM00254">
    <property type="entry name" value="ShKT"/>
    <property type="match status" value="1"/>
</dbReference>